<dbReference type="PANTHER" id="PTHR45138">
    <property type="entry name" value="REGULATORY COMPONENTS OF SENSORY TRANSDUCTION SYSTEM"/>
    <property type="match status" value="1"/>
</dbReference>
<dbReference type="InterPro" id="IPR043128">
    <property type="entry name" value="Rev_trsase/Diguanyl_cyclase"/>
</dbReference>
<keyword evidence="6" id="KW-1185">Reference proteome</keyword>
<feature type="domain" description="GGDEF" evidence="4">
    <location>
        <begin position="227"/>
        <end position="372"/>
    </location>
</feature>
<dbReference type="InterPro" id="IPR050469">
    <property type="entry name" value="Diguanylate_Cyclase"/>
</dbReference>
<keyword evidence="3" id="KW-0472">Membrane</keyword>
<dbReference type="SUPFAM" id="SSF55073">
    <property type="entry name" value="Nucleotide cyclase"/>
    <property type="match status" value="1"/>
</dbReference>
<gene>
    <name evidence="5" type="ORF">GCM10022278_31550</name>
</gene>
<dbReference type="Pfam" id="PF00990">
    <property type="entry name" value="GGDEF"/>
    <property type="match status" value="1"/>
</dbReference>
<dbReference type="PANTHER" id="PTHR45138:SF9">
    <property type="entry name" value="DIGUANYLATE CYCLASE DGCM-RELATED"/>
    <property type="match status" value="1"/>
</dbReference>
<evidence type="ECO:0000256" key="3">
    <source>
        <dbReference type="SAM" id="Phobius"/>
    </source>
</evidence>
<dbReference type="SMART" id="SM00267">
    <property type="entry name" value="GGDEF"/>
    <property type="match status" value="1"/>
</dbReference>
<feature type="transmembrane region" description="Helical" evidence="3">
    <location>
        <begin position="54"/>
        <end position="72"/>
    </location>
</feature>
<feature type="transmembrane region" description="Helical" evidence="3">
    <location>
        <begin position="104"/>
        <end position="121"/>
    </location>
</feature>
<dbReference type="CDD" id="cd01949">
    <property type="entry name" value="GGDEF"/>
    <property type="match status" value="1"/>
</dbReference>
<evidence type="ECO:0000256" key="2">
    <source>
        <dbReference type="ARBA" id="ARBA00034247"/>
    </source>
</evidence>
<organism evidence="5 6">
    <name type="scientific">Allohahella marinimesophila</name>
    <dbReference type="NCBI Taxonomy" id="1054972"/>
    <lineage>
        <taxon>Bacteria</taxon>
        <taxon>Pseudomonadati</taxon>
        <taxon>Pseudomonadota</taxon>
        <taxon>Gammaproteobacteria</taxon>
        <taxon>Oceanospirillales</taxon>
        <taxon>Hahellaceae</taxon>
        <taxon>Allohahella</taxon>
    </lineage>
</organism>
<dbReference type="EC" id="2.7.7.65" evidence="1"/>
<dbReference type="InterPro" id="IPR000160">
    <property type="entry name" value="GGDEF_dom"/>
</dbReference>
<feature type="transmembrane region" description="Helical" evidence="3">
    <location>
        <begin position="79"/>
        <end position="98"/>
    </location>
</feature>
<dbReference type="NCBIfam" id="TIGR00254">
    <property type="entry name" value="GGDEF"/>
    <property type="match status" value="1"/>
</dbReference>
<comment type="caution">
    <text evidence="5">The sequence shown here is derived from an EMBL/GenBank/DDBJ whole genome shotgun (WGS) entry which is preliminary data.</text>
</comment>
<name>A0ABP7PVA8_9GAMM</name>
<evidence type="ECO:0000256" key="1">
    <source>
        <dbReference type="ARBA" id="ARBA00012528"/>
    </source>
</evidence>
<accession>A0ABP7PVA8</accession>
<feature type="transmembrane region" description="Helical" evidence="3">
    <location>
        <begin position="27"/>
        <end position="48"/>
    </location>
</feature>
<reference evidence="6" key="1">
    <citation type="journal article" date="2019" name="Int. J. Syst. Evol. Microbiol.">
        <title>The Global Catalogue of Microorganisms (GCM) 10K type strain sequencing project: providing services to taxonomists for standard genome sequencing and annotation.</title>
        <authorList>
            <consortium name="The Broad Institute Genomics Platform"/>
            <consortium name="The Broad Institute Genome Sequencing Center for Infectious Disease"/>
            <person name="Wu L."/>
            <person name="Ma J."/>
        </authorList>
    </citation>
    <scope>NUCLEOTIDE SEQUENCE [LARGE SCALE GENOMIC DNA]</scope>
    <source>
        <strain evidence="6">JCM 17555</strain>
    </source>
</reference>
<sequence>MKKHEKPASQGVADKVQEEEHRRRTRFLLLFSASTSVILSGIGIKVLLNGMLGYGLALLTASAVTLFALVQYHLLKRRVLFENITVFAMSALILLLVATGGEKGTAALWSYIYPLLITYVIGLRRGIIYCTLMYIALFTIVLVPEVLGLQSPYSDEFKLRYLLSYLFTTLFSFVIESSRQASSDELLRLGKDIETASRMDVLTGLANRRHMQSLLDEAEYDYGRSETDYAVLMVDVDHFKKVNDRYGHSAGDVALQSLASIFANGLRQTDTASRWGGEEFLVLLRSSSASDALQIAERIRAETEQLEIPCDTDVAADEDDTTATDNVIRLTVSVGVALRHQGKSLDATLLTADNCLYQAKHAGRNRVCPQAFE</sequence>
<dbReference type="InterPro" id="IPR029787">
    <property type="entry name" value="Nucleotide_cyclase"/>
</dbReference>
<proteinExistence type="predicted"/>
<dbReference type="Gene3D" id="3.30.70.270">
    <property type="match status" value="1"/>
</dbReference>
<comment type="catalytic activity">
    <reaction evidence="2">
        <text>2 GTP = 3',3'-c-di-GMP + 2 diphosphate</text>
        <dbReference type="Rhea" id="RHEA:24898"/>
        <dbReference type="ChEBI" id="CHEBI:33019"/>
        <dbReference type="ChEBI" id="CHEBI:37565"/>
        <dbReference type="ChEBI" id="CHEBI:58805"/>
        <dbReference type="EC" id="2.7.7.65"/>
    </reaction>
</comment>
<protein>
    <recommendedName>
        <fullName evidence="1">diguanylate cyclase</fullName>
        <ecNumber evidence="1">2.7.7.65</ecNumber>
    </recommendedName>
</protein>
<dbReference type="EMBL" id="BAABBO010000014">
    <property type="protein sequence ID" value="GAA3971876.1"/>
    <property type="molecule type" value="Genomic_DNA"/>
</dbReference>
<keyword evidence="3" id="KW-0812">Transmembrane</keyword>
<evidence type="ECO:0000259" key="4">
    <source>
        <dbReference type="PROSITE" id="PS50887"/>
    </source>
</evidence>
<keyword evidence="3" id="KW-1133">Transmembrane helix</keyword>
<evidence type="ECO:0000313" key="6">
    <source>
        <dbReference type="Proteomes" id="UP001501337"/>
    </source>
</evidence>
<dbReference type="RefSeq" id="WP_344808114.1">
    <property type="nucleotide sequence ID" value="NZ_BAABBO010000014.1"/>
</dbReference>
<evidence type="ECO:0000313" key="5">
    <source>
        <dbReference type="EMBL" id="GAA3971876.1"/>
    </source>
</evidence>
<dbReference type="Proteomes" id="UP001501337">
    <property type="component" value="Unassembled WGS sequence"/>
</dbReference>
<dbReference type="PROSITE" id="PS50887">
    <property type="entry name" value="GGDEF"/>
    <property type="match status" value="1"/>
</dbReference>
<feature type="transmembrane region" description="Helical" evidence="3">
    <location>
        <begin position="128"/>
        <end position="147"/>
    </location>
</feature>